<evidence type="ECO:0000256" key="5">
    <source>
        <dbReference type="ARBA" id="ARBA00022729"/>
    </source>
</evidence>
<dbReference type="GO" id="GO:0015031">
    <property type="term" value="P:protein transport"/>
    <property type="evidence" value="ECO:0007669"/>
    <property type="project" value="UniProtKB-KW"/>
</dbReference>
<feature type="transmembrane region" description="Helical" evidence="18">
    <location>
        <begin position="33"/>
        <end position="53"/>
    </location>
</feature>
<accession>A0AAQ3USD3</accession>
<feature type="region of interest" description="Disordered" evidence="17">
    <location>
        <begin position="474"/>
        <end position="493"/>
    </location>
</feature>
<keyword evidence="9 18" id="KW-1133">Transmembrane helix</keyword>
<feature type="domain" description="RING-type" evidence="19">
    <location>
        <begin position="257"/>
        <end position="299"/>
    </location>
</feature>
<dbReference type="GO" id="GO:0008270">
    <property type="term" value="F:zinc ion binding"/>
    <property type="evidence" value="ECO:0007669"/>
    <property type="project" value="UniProtKB-KW"/>
</dbReference>
<evidence type="ECO:0000313" key="20">
    <source>
        <dbReference type="EMBL" id="WVZ95555.1"/>
    </source>
</evidence>
<proteinExistence type="predicted"/>
<dbReference type="InterPro" id="IPR003137">
    <property type="entry name" value="PA_domain"/>
</dbReference>
<dbReference type="InterPro" id="IPR051653">
    <property type="entry name" value="E3_ligase_sorting_rcpt"/>
</dbReference>
<dbReference type="SMART" id="SM00184">
    <property type="entry name" value="RING"/>
    <property type="match status" value="1"/>
</dbReference>
<keyword evidence="8" id="KW-0653">Protein transport</keyword>
<evidence type="ECO:0000256" key="10">
    <source>
        <dbReference type="ARBA" id="ARBA00023136"/>
    </source>
</evidence>
<reference evidence="20 21" key="1">
    <citation type="submission" date="2024-02" db="EMBL/GenBank/DDBJ databases">
        <title>High-quality chromosome-scale genome assembly of Pensacola bahiagrass (Paspalum notatum Flugge var. saurae).</title>
        <authorList>
            <person name="Vega J.M."/>
            <person name="Podio M."/>
            <person name="Orjuela J."/>
            <person name="Siena L.A."/>
            <person name="Pessino S.C."/>
            <person name="Combes M.C."/>
            <person name="Mariac C."/>
            <person name="Albertini E."/>
            <person name="Pupilli F."/>
            <person name="Ortiz J.P.A."/>
            <person name="Leblanc O."/>
        </authorList>
    </citation>
    <scope>NUCLEOTIDE SEQUENCE [LARGE SCALE GENOMIC DNA]</scope>
    <source>
        <strain evidence="20">R1</strain>
        <tissue evidence="20">Leaf</tissue>
    </source>
</reference>
<sequence>MCSRLFCSFAGPKEQSSAKMECPRRRRPFPPCFFLMMICLMPHLGACNVVLMANNATLSFDDVEATFTPEVKGSGVKGVLYAVEPLDACSPLRTKAVEDPVSPFALVIRGGCQFDDKVRNAQNAGFKAAIVYDDEDRDVLVSMAGSSSGVHIYAVFVSKASGEVLKKYSGQTETELWIIPTYENSALSIMAISFISLLAMSAVLATCFFVRRHQIRQDRAQLPQAREFHGMSSQLVKAMPSLIFTKVQEDNCTSATCAICLEDYSVGEKLRVLPCRHKFHAACVDLWLTSWRTFCPVCKRDANAGTSNPPVSESTPLLSSAIRLPADSAALASFRSTVAASPPRPIIRHPSSQSISRNYSISGHGFPSTPNPTYANSSPICTSGSSMDLANMSSPWSRTSHLASAHSLCGGHLSPPINIRYTSQHVSRSGYGSPSWYLGSSHMSHGSPNYNPGSSGQQHPYLRHCTLSGPSLFTMVPQSPQQNQLQHSGDSETNLSAAASIHSFRQLYQQHCPDSDTSSQSLPGC</sequence>
<keyword evidence="2" id="KW-0926">Vacuole</keyword>
<keyword evidence="3 18" id="KW-0812">Transmembrane</keyword>
<evidence type="ECO:0000256" key="11">
    <source>
        <dbReference type="ARBA" id="ARBA00023157"/>
    </source>
</evidence>
<keyword evidence="10 18" id="KW-0472">Membrane</keyword>
<evidence type="ECO:0000256" key="16">
    <source>
        <dbReference type="PROSITE-ProRule" id="PRU00175"/>
    </source>
</evidence>
<evidence type="ECO:0000256" key="3">
    <source>
        <dbReference type="ARBA" id="ARBA00022692"/>
    </source>
</evidence>
<organism evidence="20 21">
    <name type="scientific">Paspalum notatum var. saurae</name>
    <dbReference type="NCBI Taxonomy" id="547442"/>
    <lineage>
        <taxon>Eukaryota</taxon>
        <taxon>Viridiplantae</taxon>
        <taxon>Streptophyta</taxon>
        <taxon>Embryophyta</taxon>
        <taxon>Tracheophyta</taxon>
        <taxon>Spermatophyta</taxon>
        <taxon>Magnoliopsida</taxon>
        <taxon>Liliopsida</taxon>
        <taxon>Poales</taxon>
        <taxon>Poaceae</taxon>
        <taxon>PACMAD clade</taxon>
        <taxon>Panicoideae</taxon>
        <taxon>Andropogonodae</taxon>
        <taxon>Paspaleae</taxon>
        <taxon>Paspalinae</taxon>
        <taxon>Paspalum</taxon>
    </lineage>
</organism>
<dbReference type="GO" id="GO:0032586">
    <property type="term" value="C:protein storage vacuole membrane"/>
    <property type="evidence" value="ECO:0007669"/>
    <property type="project" value="UniProtKB-SubCell"/>
</dbReference>
<dbReference type="PANTHER" id="PTHR47168">
    <property type="entry name" value="RING ZINC FINGER DOMAIN SUPERFAMILY PROTEIN-RELATED"/>
    <property type="match status" value="1"/>
</dbReference>
<keyword evidence="6 16" id="KW-0863">Zinc-finger</keyword>
<dbReference type="PANTHER" id="PTHR47168:SF5">
    <property type="entry name" value="RING-TYPE DOMAIN-CONTAINING PROTEIN"/>
    <property type="match status" value="1"/>
</dbReference>
<dbReference type="SUPFAM" id="SSF57850">
    <property type="entry name" value="RING/U-box"/>
    <property type="match status" value="1"/>
</dbReference>
<evidence type="ECO:0000256" key="9">
    <source>
        <dbReference type="ARBA" id="ARBA00022989"/>
    </source>
</evidence>
<keyword evidence="21" id="KW-1185">Reference proteome</keyword>
<evidence type="ECO:0000256" key="8">
    <source>
        <dbReference type="ARBA" id="ARBA00022927"/>
    </source>
</evidence>
<dbReference type="Proteomes" id="UP001341281">
    <property type="component" value="Chromosome 09"/>
</dbReference>
<evidence type="ECO:0000259" key="19">
    <source>
        <dbReference type="PROSITE" id="PS50089"/>
    </source>
</evidence>
<evidence type="ECO:0000256" key="1">
    <source>
        <dbReference type="ARBA" id="ARBA00022448"/>
    </source>
</evidence>
<evidence type="ECO:0000256" key="18">
    <source>
        <dbReference type="SAM" id="Phobius"/>
    </source>
</evidence>
<dbReference type="FunFam" id="3.50.30.30:FF:000020">
    <property type="entry name" value="Receptor homology region transmembrane domain-and RING domain-containing protein 2"/>
    <property type="match status" value="1"/>
</dbReference>
<keyword evidence="1" id="KW-0813">Transport</keyword>
<keyword evidence="7" id="KW-0862">Zinc</keyword>
<comment type="subcellular location">
    <subcellularLocation>
        <location evidence="13">Endomembrane system</location>
        <topology evidence="13">Single-pass type I membrane protein</topology>
    </subcellularLocation>
    <subcellularLocation>
        <location evidence="14">Prevacuolar compartment membrane</location>
    </subcellularLocation>
    <subcellularLocation>
        <location evidence="15">Protein storage vacuole membrane</location>
    </subcellularLocation>
</comment>
<dbReference type="Gene3D" id="3.30.40.10">
    <property type="entry name" value="Zinc/RING finger domain, C3HC4 (zinc finger)"/>
    <property type="match status" value="1"/>
</dbReference>
<dbReference type="PROSITE" id="PS50089">
    <property type="entry name" value="ZF_RING_2"/>
    <property type="match status" value="1"/>
</dbReference>
<dbReference type="InterPro" id="IPR044744">
    <property type="entry name" value="ZNRF4/RNF13/RNF167_PA"/>
</dbReference>
<evidence type="ECO:0000256" key="17">
    <source>
        <dbReference type="SAM" id="MobiDB-lite"/>
    </source>
</evidence>
<name>A0AAQ3USD3_PASNO</name>
<keyword evidence="4" id="KW-0479">Metal-binding</keyword>
<dbReference type="CDD" id="cd02123">
    <property type="entry name" value="PA_C_RZF_like"/>
    <property type="match status" value="1"/>
</dbReference>
<gene>
    <name evidence="20" type="ORF">U9M48_041303</name>
</gene>
<protein>
    <recommendedName>
        <fullName evidence="19">RING-type domain-containing protein</fullName>
    </recommendedName>
</protein>
<dbReference type="Pfam" id="PF13639">
    <property type="entry name" value="zf-RING_2"/>
    <property type="match status" value="1"/>
</dbReference>
<feature type="transmembrane region" description="Helical" evidence="18">
    <location>
        <begin position="186"/>
        <end position="210"/>
    </location>
</feature>
<dbReference type="SUPFAM" id="SSF52025">
    <property type="entry name" value="PA domain"/>
    <property type="match status" value="1"/>
</dbReference>
<dbReference type="InterPro" id="IPR001841">
    <property type="entry name" value="Znf_RING"/>
</dbReference>
<evidence type="ECO:0000313" key="21">
    <source>
        <dbReference type="Proteomes" id="UP001341281"/>
    </source>
</evidence>
<evidence type="ECO:0000256" key="2">
    <source>
        <dbReference type="ARBA" id="ARBA00022554"/>
    </source>
</evidence>
<evidence type="ECO:0000256" key="12">
    <source>
        <dbReference type="ARBA" id="ARBA00023180"/>
    </source>
</evidence>
<keyword evidence="12" id="KW-0325">Glycoprotein</keyword>
<evidence type="ECO:0000256" key="14">
    <source>
        <dbReference type="ARBA" id="ARBA00046293"/>
    </source>
</evidence>
<dbReference type="Gene3D" id="3.50.30.30">
    <property type="match status" value="1"/>
</dbReference>
<keyword evidence="11" id="KW-1015">Disulfide bond</keyword>
<evidence type="ECO:0000256" key="4">
    <source>
        <dbReference type="ARBA" id="ARBA00022723"/>
    </source>
</evidence>
<dbReference type="AlphaFoldDB" id="A0AAQ3USD3"/>
<dbReference type="GO" id="GO:0012505">
    <property type="term" value="C:endomembrane system"/>
    <property type="evidence" value="ECO:0007669"/>
    <property type="project" value="UniProtKB-SubCell"/>
</dbReference>
<keyword evidence="5" id="KW-0732">Signal</keyword>
<dbReference type="InterPro" id="IPR046450">
    <property type="entry name" value="PA_dom_sf"/>
</dbReference>
<dbReference type="EMBL" id="CP144753">
    <property type="protein sequence ID" value="WVZ95555.1"/>
    <property type="molecule type" value="Genomic_DNA"/>
</dbReference>
<dbReference type="FunFam" id="3.30.40.10:FF:000276">
    <property type="entry name" value="Receptor homology region transmembrane domain-and RING domain-containing protein 2"/>
    <property type="match status" value="1"/>
</dbReference>
<dbReference type="InterPro" id="IPR013083">
    <property type="entry name" value="Znf_RING/FYVE/PHD"/>
</dbReference>
<evidence type="ECO:0000256" key="6">
    <source>
        <dbReference type="ARBA" id="ARBA00022771"/>
    </source>
</evidence>
<evidence type="ECO:0000256" key="13">
    <source>
        <dbReference type="ARBA" id="ARBA00046288"/>
    </source>
</evidence>
<dbReference type="Pfam" id="PF02225">
    <property type="entry name" value="PA"/>
    <property type="match status" value="1"/>
</dbReference>
<evidence type="ECO:0000256" key="15">
    <source>
        <dbReference type="ARBA" id="ARBA00060484"/>
    </source>
</evidence>
<evidence type="ECO:0000256" key="7">
    <source>
        <dbReference type="ARBA" id="ARBA00022833"/>
    </source>
</evidence>